<sequence length="124" mass="13251">MKSKYPVLAGSILICELVVVYFAALTAFGLTVKTNGTLTLPQLLIGASAIAVVAIVAVVLLPRRIGQRRPGVAIGWFVQVLLVATGFIIPAMFFVAAIFVAMFAVSVYWSARIDREVVERAAQG</sequence>
<keyword evidence="3" id="KW-1185">Reference proteome</keyword>
<evidence type="ECO:0000256" key="1">
    <source>
        <dbReference type="SAM" id="Phobius"/>
    </source>
</evidence>
<evidence type="ECO:0000313" key="2">
    <source>
        <dbReference type="EMBL" id="GAA0034850.1"/>
    </source>
</evidence>
<reference evidence="2 3" key="1">
    <citation type="submission" date="2024-01" db="EMBL/GenBank/DDBJ databases">
        <title>Characterization of antibiotic resistant novel bacterial strains and their environmental applications.</title>
        <authorList>
            <person name="Manzoor S."/>
            <person name="Abbas S."/>
            <person name="Arshad M."/>
            <person name="Ahmed I."/>
        </authorList>
    </citation>
    <scope>NUCLEOTIDE SEQUENCE [LARGE SCALE GENOMIC DNA]</scope>
    <source>
        <strain evidence="2 3">NCCP-602</strain>
    </source>
</reference>
<dbReference type="InterPro" id="IPR025327">
    <property type="entry name" value="DUF4233"/>
</dbReference>
<gene>
    <name evidence="2" type="ORF">NCCP602_08110</name>
</gene>
<keyword evidence="1" id="KW-0472">Membrane</keyword>
<dbReference type="RefSeq" id="WP_339391816.1">
    <property type="nucleotide sequence ID" value="NZ_BAAAAF010000002.1"/>
</dbReference>
<organism evidence="2 3">
    <name type="scientific">Brevibacterium metallidurans</name>
    <dbReference type="NCBI Taxonomy" id="1482676"/>
    <lineage>
        <taxon>Bacteria</taxon>
        <taxon>Bacillati</taxon>
        <taxon>Actinomycetota</taxon>
        <taxon>Actinomycetes</taxon>
        <taxon>Micrococcales</taxon>
        <taxon>Brevibacteriaceae</taxon>
        <taxon>Brevibacterium</taxon>
    </lineage>
</organism>
<evidence type="ECO:0000313" key="3">
    <source>
        <dbReference type="Proteomes" id="UP001498238"/>
    </source>
</evidence>
<dbReference type="Proteomes" id="UP001498238">
    <property type="component" value="Unassembled WGS sequence"/>
</dbReference>
<keyword evidence="1" id="KW-1133">Transmembrane helix</keyword>
<comment type="caution">
    <text evidence="2">The sequence shown here is derived from an EMBL/GenBank/DDBJ whole genome shotgun (WGS) entry which is preliminary data.</text>
</comment>
<dbReference type="EMBL" id="BAAAAF010000002">
    <property type="protein sequence ID" value="GAA0034850.1"/>
    <property type="molecule type" value="Genomic_DNA"/>
</dbReference>
<feature type="transmembrane region" description="Helical" evidence="1">
    <location>
        <begin position="73"/>
        <end position="105"/>
    </location>
</feature>
<feature type="transmembrane region" description="Helical" evidence="1">
    <location>
        <begin position="42"/>
        <end position="61"/>
    </location>
</feature>
<proteinExistence type="predicted"/>
<accession>A0ABN0SKV1</accession>
<evidence type="ECO:0008006" key="4">
    <source>
        <dbReference type="Google" id="ProtNLM"/>
    </source>
</evidence>
<protein>
    <recommendedName>
        <fullName evidence="4">DUF4233 domain-containing protein</fullName>
    </recommendedName>
</protein>
<keyword evidence="1" id="KW-0812">Transmembrane</keyword>
<name>A0ABN0SKV1_9MICO</name>
<dbReference type="Pfam" id="PF14017">
    <property type="entry name" value="DUF4233"/>
    <property type="match status" value="1"/>
</dbReference>
<feature type="transmembrane region" description="Helical" evidence="1">
    <location>
        <begin position="7"/>
        <end position="30"/>
    </location>
</feature>